<organism evidence="1 2">
    <name type="scientific">Halorientalis regularis</name>
    <dbReference type="NCBI Taxonomy" id="660518"/>
    <lineage>
        <taxon>Archaea</taxon>
        <taxon>Methanobacteriati</taxon>
        <taxon>Methanobacteriota</taxon>
        <taxon>Stenosarchaea group</taxon>
        <taxon>Halobacteria</taxon>
        <taxon>Halobacteriales</taxon>
        <taxon>Haloarculaceae</taxon>
        <taxon>Halorientalis</taxon>
    </lineage>
</organism>
<dbReference type="EMBL" id="FNBK01000008">
    <property type="protein sequence ID" value="SDF70508.1"/>
    <property type="molecule type" value="Genomic_DNA"/>
</dbReference>
<dbReference type="PROSITE" id="PS51257">
    <property type="entry name" value="PROKAR_LIPOPROTEIN"/>
    <property type="match status" value="1"/>
</dbReference>
<dbReference type="SUPFAM" id="SSF53850">
    <property type="entry name" value="Periplasmic binding protein-like II"/>
    <property type="match status" value="1"/>
</dbReference>
<evidence type="ECO:0000313" key="1">
    <source>
        <dbReference type="EMBL" id="SDF70508.1"/>
    </source>
</evidence>
<name>A0A1G7N8V6_9EURY</name>
<dbReference type="Pfam" id="PF16868">
    <property type="entry name" value="NMT1_3"/>
    <property type="match status" value="1"/>
</dbReference>
<dbReference type="STRING" id="660518.SAMN05216218_108228"/>
<dbReference type="NCBIfam" id="TIGR02122">
    <property type="entry name" value="TRAP_TAXI"/>
    <property type="match status" value="1"/>
</dbReference>
<protein>
    <submittedName>
        <fullName evidence="1">TRAP transporter solute receptor, TAXI family</fullName>
    </submittedName>
</protein>
<proteinExistence type="predicted"/>
<dbReference type="RefSeq" id="WP_092692574.1">
    <property type="nucleotide sequence ID" value="NZ_JALJCL010000007.1"/>
</dbReference>
<dbReference type="AlphaFoldDB" id="A0A1G7N8V6"/>
<gene>
    <name evidence="1" type="ORF">SAMN05216218_108228</name>
</gene>
<evidence type="ECO:0000313" key="2">
    <source>
        <dbReference type="Proteomes" id="UP000199076"/>
    </source>
</evidence>
<dbReference type="PANTHER" id="PTHR42941:SF1">
    <property type="entry name" value="SLL1037 PROTEIN"/>
    <property type="match status" value="1"/>
</dbReference>
<dbReference type="Proteomes" id="UP000199076">
    <property type="component" value="Unassembled WGS sequence"/>
</dbReference>
<dbReference type="InterPro" id="IPR011852">
    <property type="entry name" value="TRAP_TAXI"/>
</dbReference>
<sequence>MARRINRRKALATMGTVGALGLAGCTGPLGGGSGGRSALTMMTSTEDTAAYQMSQGLAAVVNENSDSIQISARPGDGAKQSMRLLDSGEADLAYTDTLNAYRITNDKGAYGDKPFDNDIQQVWHYYDIQGGLVTRESTDIRTVNDLAGAAVSPNPVGTAMRDVMLEHLSHADFNLDDMQELALGYGEEASALAEGRADAVTDIRINAELTPSYVQEQYSIVEDAWLIGWPDSTVSSIQDDDTINGSYYDASTMEGPNYGDRTEEWWTDTVYVTFVRSEMDQEVLSEILTIMWDNVESLTEYHSLASAWQKKSFLSGKLSPAIPIHPAAKNFFDDIGADYPSS</sequence>
<dbReference type="Gene3D" id="3.40.190.10">
    <property type="entry name" value="Periplasmic binding protein-like II"/>
    <property type="match status" value="2"/>
</dbReference>
<keyword evidence="1" id="KW-0675">Receptor</keyword>
<keyword evidence="2" id="KW-1185">Reference proteome</keyword>
<accession>A0A1G7N8V6</accession>
<dbReference type="PANTHER" id="PTHR42941">
    <property type="entry name" value="SLL1037 PROTEIN"/>
    <property type="match status" value="1"/>
</dbReference>
<reference evidence="2" key="1">
    <citation type="submission" date="2016-10" db="EMBL/GenBank/DDBJ databases">
        <authorList>
            <person name="Varghese N."/>
            <person name="Submissions S."/>
        </authorList>
    </citation>
    <scope>NUCLEOTIDE SEQUENCE [LARGE SCALE GENOMIC DNA]</scope>
    <source>
        <strain evidence="2">IBRC-M 10760</strain>
    </source>
</reference>